<keyword evidence="2" id="KW-0812">Transmembrane</keyword>
<name>A0A7S2WN36_9STRA</name>
<dbReference type="Gene3D" id="1.10.287.70">
    <property type="match status" value="1"/>
</dbReference>
<evidence type="ECO:0000259" key="4">
    <source>
        <dbReference type="Pfam" id="PF17655"/>
    </source>
</evidence>
<dbReference type="EMBL" id="HBHK01020169">
    <property type="protein sequence ID" value="CAD9696289.1"/>
    <property type="molecule type" value="Transcribed_RNA"/>
</dbReference>
<feature type="compositionally biased region" description="Low complexity" evidence="1">
    <location>
        <begin position="1263"/>
        <end position="1274"/>
    </location>
</feature>
<dbReference type="SUPFAM" id="SSF52833">
    <property type="entry name" value="Thioredoxin-like"/>
    <property type="match status" value="2"/>
</dbReference>
<dbReference type="InterPro" id="IPR004045">
    <property type="entry name" value="Glutathione_S-Trfase_N"/>
</dbReference>
<feature type="transmembrane region" description="Helical" evidence="2">
    <location>
        <begin position="109"/>
        <end position="133"/>
    </location>
</feature>
<dbReference type="PANTHER" id="PTHR43968">
    <property type="match status" value="1"/>
</dbReference>
<dbReference type="InterPro" id="IPR036249">
    <property type="entry name" value="Thioredoxin-like_sf"/>
</dbReference>
<feature type="domain" description="GST N-terminal" evidence="3">
    <location>
        <begin position="897"/>
        <end position="964"/>
    </location>
</feature>
<dbReference type="SUPFAM" id="SSF81324">
    <property type="entry name" value="Voltage-gated potassium channels"/>
    <property type="match status" value="1"/>
</dbReference>
<dbReference type="InterPro" id="IPR014756">
    <property type="entry name" value="Ig_E-set"/>
</dbReference>
<gene>
    <name evidence="5" type="ORF">QSP1433_LOCUS12795</name>
</gene>
<evidence type="ECO:0000259" key="3">
    <source>
        <dbReference type="Pfam" id="PF13417"/>
    </source>
</evidence>
<keyword evidence="2" id="KW-0472">Membrane</keyword>
<dbReference type="Gene3D" id="1.20.1050.10">
    <property type="match status" value="3"/>
</dbReference>
<feature type="domain" description="Inward rectifier potassium channel C-terminal" evidence="4">
    <location>
        <begin position="209"/>
        <end position="362"/>
    </location>
</feature>
<evidence type="ECO:0000313" key="5">
    <source>
        <dbReference type="EMBL" id="CAD9696289.1"/>
    </source>
</evidence>
<dbReference type="Pfam" id="PF17655">
    <property type="entry name" value="IRK_C"/>
    <property type="match status" value="1"/>
</dbReference>
<evidence type="ECO:0000256" key="2">
    <source>
        <dbReference type="SAM" id="Phobius"/>
    </source>
</evidence>
<keyword evidence="2" id="KW-1133">Transmembrane helix</keyword>
<dbReference type="InterPro" id="IPR050983">
    <property type="entry name" value="GST_Omega/HSP26"/>
</dbReference>
<dbReference type="InterPro" id="IPR041647">
    <property type="entry name" value="IRK_C"/>
</dbReference>
<feature type="transmembrane region" description="Helical" evidence="2">
    <location>
        <begin position="145"/>
        <end position="167"/>
    </location>
</feature>
<feature type="region of interest" description="Disordered" evidence="1">
    <location>
        <begin position="1263"/>
        <end position="1283"/>
    </location>
</feature>
<dbReference type="Gene3D" id="3.40.30.10">
    <property type="entry name" value="Glutaredoxin"/>
    <property type="match status" value="3"/>
</dbReference>
<dbReference type="GO" id="GO:0005737">
    <property type="term" value="C:cytoplasm"/>
    <property type="evidence" value="ECO:0007669"/>
    <property type="project" value="TreeGrafter"/>
</dbReference>
<accession>A0A7S2WN36</accession>
<proteinExistence type="predicted"/>
<dbReference type="SUPFAM" id="SSF81296">
    <property type="entry name" value="E set domains"/>
    <property type="match status" value="1"/>
</dbReference>
<reference evidence="5" key="1">
    <citation type="submission" date="2021-01" db="EMBL/GenBank/DDBJ databases">
        <authorList>
            <person name="Corre E."/>
            <person name="Pelletier E."/>
            <person name="Niang G."/>
            <person name="Scheremetjew M."/>
            <person name="Finn R."/>
            <person name="Kale V."/>
            <person name="Holt S."/>
            <person name="Cochrane G."/>
            <person name="Meng A."/>
            <person name="Brown T."/>
            <person name="Cohen L."/>
        </authorList>
    </citation>
    <scope>NUCLEOTIDE SEQUENCE</scope>
    <source>
        <strain evidence="5">NY070348D</strain>
    </source>
</reference>
<evidence type="ECO:0000256" key="1">
    <source>
        <dbReference type="SAM" id="MobiDB-lite"/>
    </source>
</evidence>
<organism evidence="5">
    <name type="scientific">Mucochytrium quahogii</name>
    <dbReference type="NCBI Taxonomy" id="96639"/>
    <lineage>
        <taxon>Eukaryota</taxon>
        <taxon>Sar</taxon>
        <taxon>Stramenopiles</taxon>
        <taxon>Bigyra</taxon>
        <taxon>Labyrinthulomycetes</taxon>
        <taxon>Thraustochytrida</taxon>
        <taxon>Thraustochytriidae</taxon>
        <taxon>Mucochytrium</taxon>
    </lineage>
</organism>
<dbReference type="Pfam" id="PF13417">
    <property type="entry name" value="GST_N_3"/>
    <property type="match status" value="1"/>
</dbReference>
<dbReference type="InterPro" id="IPR036282">
    <property type="entry name" value="Glutathione-S-Trfase_C_sf"/>
</dbReference>
<dbReference type="InterPro" id="IPR013518">
    <property type="entry name" value="K_chnl_inward-rec_Kir_cyto"/>
</dbReference>
<protein>
    <submittedName>
        <fullName evidence="5">Uncharacterized protein</fullName>
    </submittedName>
</protein>
<sequence>MSVELNAISIQVSDGGSSPKSGLDSDSELDRLDFARGVSSVGDGAVQNARAQVAQRKSKHRSLKIAKKKDLSIVGGVRKKKSALHGSGASKWYYAKNWYYKMLDISWKYVFLLVTMAYILTCIFASLFTMIFAHQIECESGVGEFIPGSFGAACVFSVSNVLTLGFGPCLPGSYGLYILACLQQYVGILLSVIVLSMVVSKFQIPKPDIKFSKNGLITTRNGEPVLLIRVGNLRVNLLFETRVQLSVLRPAITDEGESYVEYKQLKVDFPAGMSAVATCVHRIDSSSELGKLLRHCPNNLDTVALSVSFSGQDAVYNDTLLCTTQYKGSDLIVGAILFDDMFEKQNNGMKANFDRFEDIKASNATDEEVFEAVGIFPEDADNKPVGEMMSQQSPARVPGDLQTNTQAPETLESGIVYLFYGNVPSSRNQRVRYCPCSRIVYMFLVKCNICFEVVDIDWTNIPEWYIDMNPSGRTPCVSFNGSTLTSVREILMTLSAAFPEEANSLNRSHHLPMSVLDVNTLLETLGYSMLLAPIEKMEQMKRMNFEEATFQKLTDRVFSRLVPGNSKTQYEKGRFLEFVRSVSGVHKPAMRDGNIYICVGAKYRGGRLVRACPYSQSIELLMHVHGVQFSSVLVDLDDLPAWLGIAVELPILFNGSQVAATGAPMCVECLASKFPDKFHGVQKRFQELDLIVHKLYTSTATCVLKCAKQEKGDAHITAVIGTLTVIQSKLAEQESCLHWQPFLCEESSFGLDDAILSPHLYRCVRVNLVRLAKFDLCKNGFSRLDRYIRGITNTLVFRNTIDFYYVASLWILDEVTHLEQLVGIDQLPEEFRDIENLQAQGKKACDEHFASHGIDRWFIDEEGELNQPGGVFPPPMEMNVFYLAIGCFKRGNKLVKVCPYSRVIEMVAREMNIPIVFVKIDTGKKPEWFTDYVHGTSCPTMYWNGDWIKESQVVLDNLKVLFPEEIKPFDIPLRLNGALENKHGMGLLNTCDRIVTAYMLCSKRDPTRESKYNEVLSLLQSLEDALSSFRTPRFFSGSSIVSIDDIAIVGSIWRFVHVSCRWFFKLDMTSLGFPLVSEWVERFEQRESFVLSLPPLVEPFLLIGTSRYYLSCVPESERENHSLAMTPLLETMEKKAIRNVELSRNRGDYSEACDFTLLTKFELVLRFIENALTTQGSYLCDSVIGYADILLFSTLFQLGCALHTTHGYDYSKRGFTNIDKYLRKVRSMPEFASVMSPECDELFRVCWMRHFMDVDEPVTEISSSSVSGENVPSASRRRSTKTQQVSFAKQDDVLFCI</sequence>
<dbReference type="Gene3D" id="2.60.40.1400">
    <property type="entry name" value="G protein-activated inward rectifier potassium channel 1"/>
    <property type="match status" value="1"/>
</dbReference>
<dbReference type="PANTHER" id="PTHR43968:SF6">
    <property type="entry name" value="GLUTATHIONE S-TRANSFERASE OMEGA"/>
    <property type="match status" value="1"/>
</dbReference>
<feature type="transmembrane region" description="Helical" evidence="2">
    <location>
        <begin position="174"/>
        <end position="199"/>
    </location>
</feature>
<dbReference type="SUPFAM" id="SSF47616">
    <property type="entry name" value="GST C-terminal domain-like"/>
    <property type="match status" value="2"/>
</dbReference>